<sequence length="61" mass="6247">MHAILAVLIIVLGSALASMVALLVCYAARQTWSESAIMASRTFAGVVGVVTALAGFLLLAL</sequence>
<dbReference type="RefSeq" id="WP_378533821.1">
    <property type="nucleotide sequence ID" value="NZ_JBHSBH010000009.1"/>
</dbReference>
<gene>
    <name evidence="2" type="ORF">ACFOVU_14470</name>
</gene>
<organism evidence="2 3">
    <name type="scientific">Nocardiopsis sediminis</name>
    <dbReference type="NCBI Taxonomy" id="1778267"/>
    <lineage>
        <taxon>Bacteria</taxon>
        <taxon>Bacillati</taxon>
        <taxon>Actinomycetota</taxon>
        <taxon>Actinomycetes</taxon>
        <taxon>Streptosporangiales</taxon>
        <taxon>Nocardiopsidaceae</taxon>
        <taxon>Nocardiopsis</taxon>
    </lineage>
</organism>
<comment type="caution">
    <text evidence="2">The sequence shown here is derived from an EMBL/GenBank/DDBJ whole genome shotgun (WGS) entry which is preliminary data.</text>
</comment>
<keyword evidence="1" id="KW-1133">Transmembrane helix</keyword>
<keyword evidence="1" id="KW-0812">Transmembrane</keyword>
<name>A0ABV8FLX4_9ACTN</name>
<dbReference type="EMBL" id="JBHSBH010000009">
    <property type="protein sequence ID" value="MFC3997134.1"/>
    <property type="molecule type" value="Genomic_DNA"/>
</dbReference>
<evidence type="ECO:0000313" key="3">
    <source>
        <dbReference type="Proteomes" id="UP001595847"/>
    </source>
</evidence>
<proteinExistence type="predicted"/>
<keyword evidence="1" id="KW-0472">Membrane</keyword>
<keyword evidence="3" id="KW-1185">Reference proteome</keyword>
<dbReference type="Proteomes" id="UP001595847">
    <property type="component" value="Unassembled WGS sequence"/>
</dbReference>
<protein>
    <submittedName>
        <fullName evidence="2">Uncharacterized protein</fullName>
    </submittedName>
</protein>
<accession>A0ABV8FLX4</accession>
<evidence type="ECO:0000256" key="1">
    <source>
        <dbReference type="SAM" id="Phobius"/>
    </source>
</evidence>
<reference evidence="3" key="1">
    <citation type="journal article" date="2019" name="Int. J. Syst. Evol. Microbiol.">
        <title>The Global Catalogue of Microorganisms (GCM) 10K type strain sequencing project: providing services to taxonomists for standard genome sequencing and annotation.</title>
        <authorList>
            <consortium name="The Broad Institute Genomics Platform"/>
            <consortium name="The Broad Institute Genome Sequencing Center for Infectious Disease"/>
            <person name="Wu L."/>
            <person name="Ma J."/>
        </authorList>
    </citation>
    <scope>NUCLEOTIDE SEQUENCE [LARGE SCALE GENOMIC DNA]</scope>
    <source>
        <strain evidence="3">TBRC 1826</strain>
    </source>
</reference>
<evidence type="ECO:0000313" key="2">
    <source>
        <dbReference type="EMBL" id="MFC3997134.1"/>
    </source>
</evidence>
<feature type="transmembrane region" description="Helical" evidence="1">
    <location>
        <begin position="43"/>
        <end position="60"/>
    </location>
</feature>